<dbReference type="Proteomes" id="UP000186601">
    <property type="component" value="Unassembled WGS sequence"/>
</dbReference>
<dbReference type="AlphaFoldDB" id="A0A2R6NJZ3"/>
<evidence type="ECO:0000313" key="2">
    <source>
        <dbReference type="Proteomes" id="UP000186601"/>
    </source>
</evidence>
<gene>
    <name evidence="1" type="ORF">PHLCEN_2v11790</name>
</gene>
<organism evidence="1 2">
    <name type="scientific">Hermanssonia centrifuga</name>
    <dbReference type="NCBI Taxonomy" id="98765"/>
    <lineage>
        <taxon>Eukaryota</taxon>
        <taxon>Fungi</taxon>
        <taxon>Dikarya</taxon>
        <taxon>Basidiomycota</taxon>
        <taxon>Agaricomycotina</taxon>
        <taxon>Agaricomycetes</taxon>
        <taxon>Polyporales</taxon>
        <taxon>Meruliaceae</taxon>
        <taxon>Hermanssonia</taxon>
    </lineage>
</organism>
<comment type="caution">
    <text evidence="1">The sequence shown here is derived from an EMBL/GenBank/DDBJ whole genome shotgun (WGS) entry which is preliminary data.</text>
</comment>
<sequence>MQETWAFVSAHLLFDPNKPKQLSNHLVSFVHVFTWLAARFHKHSKSVLPLLTDEQYTEREIWNRNMRNMRNEPLAVTIQREYDDRQPTTSGHYYYVSGKWKTYHLEQGRPPIALLERRTPLAGLIQDLYTLCSRHYTRLDLYPVDVFTVEGEGTIEPNPLRAVSDAVAQAISKAAKVKITPRPSPPSSPMELDSHDMITGVFGRWLRLTYPSLWPSEDKIKRLISSMDYRISF</sequence>
<proteinExistence type="predicted"/>
<reference evidence="1 2" key="1">
    <citation type="submission" date="2018-02" db="EMBL/GenBank/DDBJ databases">
        <title>Genome sequence of the basidiomycete white-rot fungus Phlebia centrifuga.</title>
        <authorList>
            <person name="Granchi Z."/>
            <person name="Peng M."/>
            <person name="de Vries R.P."/>
            <person name="Hilden K."/>
            <person name="Makela M.R."/>
            <person name="Grigoriev I."/>
            <person name="Riley R."/>
        </authorList>
    </citation>
    <scope>NUCLEOTIDE SEQUENCE [LARGE SCALE GENOMIC DNA]</scope>
    <source>
        <strain evidence="1 2">FBCC195</strain>
    </source>
</reference>
<evidence type="ECO:0000313" key="1">
    <source>
        <dbReference type="EMBL" id="PSR72342.1"/>
    </source>
</evidence>
<dbReference type="OrthoDB" id="2791154at2759"/>
<keyword evidence="2" id="KW-1185">Reference proteome</keyword>
<name>A0A2R6NJZ3_9APHY</name>
<dbReference type="EMBL" id="MLYV02001195">
    <property type="protein sequence ID" value="PSR72342.1"/>
    <property type="molecule type" value="Genomic_DNA"/>
</dbReference>
<accession>A0A2R6NJZ3</accession>
<protein>
    <recommendedName>
        <fullName evidence="3">Fungal-type protein kinase domain-containing protein</fullName>
    </recommendedName>
</protein>
<evidence type="ECO:0008006" key="3">
    <source>
        <dbReference type="Google" id="ProtNLM"/>
    </source>
</evidence>